<evidence type="ECO:0000256" key="12">
    <source>
        <dbReference type="ARBA" id="ARBA00023326"/>
    </source>
</evidence>
<dbReference type="SMART" id="SM01065">
    <property type="entry name" value="CBM_2"/>
    <property type="match status" value="1"/>
</dbReference>
<dbReference type="GO" id="GO:0004556">
    <property type="term" value="F:alpha-amylase activity"/>
    <property type="evidence" value="ECO:0007669"/>
    <property type="project" value="UniProtKB-UniRule"/>
</dbReference>
<protein>
    <recommendedName>
        <fullName evidence="4 14">Alpha-amylase</fullName>
        <ecNumber evidence="4 14">3.2.1.1</ecNumber>
    </recommendedName>
</protein>
<feature type="domain" description="CBM20" evidence="17">
    <location>
        <begin position="499"/>
        <end position="606"/>
    </location>
</feature>
<dbReference type="CDD" id="cd05811">
    <property type="entry name" value="CBM20_glucoamylase"/>
    <property type="match status" value="1"/>
</dbReference>
<dbReference type="SUPFAM" id="SSF51445">
    <property type="entry name" value="(Trans)glycosidases"/>
    <property type="match status" value="1"/>
</dbReference>
<evidence type="ECO:0000313" key="19">
    <source>
        <dbReference type="Proteomes" id="UP000799423"/>
    </source>
</evidence>
<dbReference type="PANTHER" id="PTHR10357">
    <property type="entry name" value="ALPHA-AMYLASE FAMILY MEMBER"/>
    <property type="match status" value="1"/>
</dbReference>
<keyword evidence="7 14" id="KW-0378">Hydrolase</keyword>
<dbReference type="Gene3D" id="3.20.20.80">
    <property type="entry name" value="Glycosidases"/>
    <property type="match status" value="1"/>
</dbReference>
<name>A0A6A7B2N5_9PLEO</name>
<evidence type="ECO:0000256" key="16">
    <source>
        <dbReference type="SAM" id="SignalP"/>
    </source>
</evidence>
<organism evidence="18 19">
    <name type="scientific">Plenodomus tracheiphilus IPT5</name>
    <dbReference type="NCBI Taxonomy" id="1408161"/>
    <lineage>
        <taxon>Eukaryota</taxon>
        <taxon>Fungi</taxon>
        <taxon>Dikarya</taxon>
        <taxon>Ascomycota</taxon>
        <taxon>Pezizomycotina</taxon>
        <taxon>Dothideomycetes</taxon>
        <taxon>Pleosporomycetidae</taxon>
        <taxon>Pleosporales</taxon>
        <taxon>Pleosporineae</taxon>
        <taxon>Leptosphaeriaceae</taxon>
        <taxon>Plenodomus</taxon>
    </lineage>
</organism>
<evidence type="ECO:0000256" key="3">
    <source>
        <dbReference type="ARBA" id="ARBA00008061"/>
    </source>
</evidence>
<dbReference type="InterPro" id="IPR017853">
    <property type="entry name" value="GH"/>
</dbReference>
<evidence type="ECO:0000256" key="10">
    <source>
        <dbReference type="ARBA" id="ARBA00023277"/>
    </source>
</evidence>
<dbReference type="Gene3D" id="2.60.40.10">
    <property type="entry name" value="Immunoglobulins"/>
    <property type="match status" value="1"/>
</dbReference>
<evidence type="ECO:0000259" key="17">
    <source>
        <dbReference type="PROSITE" id="PS51166"/>
    </source>
</evidence>
<comment type="cofactor">
    <cofactor evidence="2">
        <name>Ca(2+)</name>
        <dbReference type="ChEBI" id="CHEBI:29108"/>
    </cofactor>
</comment>
<keyword evidence="19" id="KW-1185">Reference proteome</keyword>
<dbReference type="FunFam" id="3.20.20.80:FF:000120">
    <property type="entry name" value="Alpha-amylase A"/>
    <property type="match status" value="1"/>
</dbReference>
<dbReference type="Pfam" id="PF00128">
    <property type="entry name" value="Alpha-amylase"/>
    <property type="match status" value="2"/>
</dbReference>
<dbReference type="InterPro" id="IPR002044">
    <property type="entry name" value="CBM20"/>
</dbReference>
<evidence type="ECO:0000256" key="2">
    <source>
        <dbReference type="ARBA" id="ARBA00001913"/>
    </source>
</evidence>
<dbReference type="Proteomes" id="UP000799423">
    <property type="component" value="Unassembled WGS sequence"/>
</dbReference>
<dbReference type="AlphaFoldDB" id="A0A6A7B2N5"/>
<evidence type="ECO:0000256" key="13">
    <source>
        <dbReference type="RuleBase" id="RU003615"/>
    </source>
</evidence>
<dbReference type="GO" id="GO:0046872">
    <property type="term" value="F:metal ion binding"/>
    <property type="evidence" value="ECO:0007669"/>
    <property type="project" value="UniProtKB-KW"/>
</dbReference>
<dbReference type="EC" id="3.2.1.1" evidence="4 14"/>
<dbReference type="InterPro" id="IPR034836">
    <property type="entry name" value="CBM20_glucoamylase"/>
</dbReference>
<keyword evidence="10 14" id="KW-0119">Carbohydrate metabolism</keyword>
<keyword evidence="5" id="KW-0479">Metal-binding</keyword>
<evidence type="ECO:0000256" key="8">
    <source>
        <dbReference type="ARBA" id="ARBA00022837"/>
    </source>
</evidence>
<evidence type="ECO:0000313" key="18">
    <source>
        <dbReference type="EMBL" id="KAF2849652.1"/>
    </source>
</evidence>
<comment type="catalytic activity">
    <reaction evidence="1 14">
        <text>Endohydrolysis of (1-&gt;4)-alpha-D-glucosidic linkages in polysaccharides containing three or more (1-&gt;4)-alpha-linked D-glucose units.</text>
        <dbReference type="EC" id="3.2.1.1"/>
    </reaction>
</comment>
<feature type="chain" id="PRO_5025502470" description="Alpha-amylase" evidence="16">
    <location>
        <begin position="21"/>
        <end position="606"/>
    </location>
</feature>
<dbReference type="EMBL" id="MU006310">
    <property type="protein sequence ID" value="KAF2849652.1"/>
    <property type="molecule type" value="Genomic_DNA"/>
</dbReference>
<dbReference type="GO" id="GO:2001070">
    <property type="term" value="F:starch binding"/>
    <property type="evidence" value="ECO:0007669"/>
    <property type="project" value="InterPro"/>
</dbReference>
<dbReference type="OrthoDB" id="204980at2759"/>
<dbReference type="InterPro" id="IPR013784">
    <property type="entry name" value="Carb-bd-like_fold"/>
</dbReference>
<sequence length="606" mass="64195">MLLFQTLLTFLLHVTALVTAADTSAWKSRSIYFVLTDRIARSSSDTGGASCGNLGKYCGGTFQGLQSKLDYIKGLGFDAIWITPVVANSADGYHGYWAQDLYAVNSNYGTAADLKSLVSAAHAKGIYIMVDVVANHMGFGAIANNSPAPLNQAGAYHTPCDIDYNNQTSVEVCRIANLPDINTSSQELKDLYNTWIAWLVREYSFDGVRIDTVKHVQKDFWPGFASAAGVYSIGEVFDGNPSYLAGYASLMPGLLNYATYYPMNNFYQQKGSSQALVDMINTVSNTFPDPAALGTFLDNHDNPRWLNQKNDATLLKNALAFVILSRGIPILYYGTEQGYAGGADPANREDLWRSSFNTNADLYKTIARLTAARKTAGGLAGNDHTHLYVTDTAYAWSRAGGNLVVLTTNAGSGSNAQHCFSTQKANGRWSDALGNVAGTVTADGSGNICVNVSKGLPVVLVQAAAAGTTTSSSRNVASSTTLRTSSIRASTTTTSSGSTACPTAVAVTFSHRITTVPGETIKLAGSTAQLGSWNPANAPSLSASSYTAANPVWTITLNMAPGSTVQYKFVKVGSGSAGAVSWESDPNRAFTVPSCQASAAVSSTWR</sequence>
<evidence type="ECO:0000256" key="14">
    <source>
        <dbReference type="RuleBase" id="RU361134"/>
    </source>
</evidence>
<keyword evidence="11 14" id="KW-0326">Glycosidase</keyword>
<proteinExistence type="inferred from homology"/>
<dbReference type="SUPFAM" id="SSF49452">
    <property type="entry name" value="Starch-binding domain-like"/>
    <property type="match status" value="1"/>
</dbReference>
<dbReference type="InterPro" id="IPR013783">
    <property type="entry name" value="Ig-like_fold"/>
</dbReference>
<keyword evidence="12" id="KW-0624">Polysaccharide degradation</keyword>
<feature type="signal peptide" evidence="16">
    <location>
        <begin position="1"/>
        <end position="20"/>
    </location>
</feature>
<evidence type="ECO:0000256" key="6">
    <source>
        <dbReference type="ARBA" id="ARBA00022729"/>
    </source>
</evidence>
<accession>A0A6A7B2N5</accession>
<keyword evidence="6 16" id="KW-0732">Signal</keyword>
<keyword evidence="8" id="KW-0106">Calcium</keyword>
<comment type="similarity">
    <text evidence="3 13">Belongs to the glycosyl hydrolase 13 family.</text>
</comment>
<dbReference type="SUPFAM" id="SSF51011">
    <property type="entry name" value="Glycosyl hydrolase domain"/>
    <property type="match status" value="1"/>
</dbReference>
<dbReference type="Pfam" id="PF00686">
    <property type="entry name" value="CBM_20"/>
    <property type="match status" value="1"/>
</dbReference>
<reference evidence="18" key="1">
    <citation type="submission" date="2020-01" db="EMBL/GenBank/DDBJ databases">
        <authorList>
            <consortium name="DOE Joint Genome Institute"/>
            <person name="Haridas S."/>
            <person name="Albert R."/>
            <person name="Binder M."/>
            <person name="Bloem J."/>
            <person name="Labutti K."/>
            <person name="Salamov A."/>
            <person name="Andreopoulos B."/>
            <person name="Baker S.E."/>
            <person name="Barry K."/>
            <person name="Bills G."/>
            <person name="Bluhm B.H."/>
            <person name="Cannon C."/>
            <person name="Castanera R."/>
            <person name="Culley D.E."/>
            <person name="Daum C."/>
            <person name="Ezra D."/>
            <person name="Gonzalez J.B."/>
            <person name="Henrissat B."/>
            <person name="Kuo A."/>
            <person name="Liang C."/>
            <person name="Lipzen A."/>
            <person name="Lutzoni F."/>
            <person name="Magnuson J."/>
            <person name="Mondo S."/>
            <person name="Nolan M."/>
            <person name="Ohm R."/>
            <person name="Pangilinan J."/>
            <person name="Park H.-J."/>
            <person name="Ramirez L."/>
            <person name="Alfaro M."/>
            <person name="Sun H."/>
            <person name="Tritt A."/>
            <person name="Yoshinaga Y."/>
            <person name="Zwiers L.-H."/>
            <person name="Turgeon B.G."/>
            <person name="Goodwin S.B."/>
            <person name="Spatafora J.W."/>
            <person name="Crous P.W."/>
            <person name="Grigoriev I.V."/>
        </authorList>
    </citation>
    <scope>NUCLEOTIDE SEQUENCE</scope>
    <source>
        <strain evidence="18">IPT5</strain>
    </source>
</reference>
<dbReference type="SMART" id="SM00642">
    <property type="entry name" value="Aamy"/>
    <property type="match status" value="1"/>
</dbReference>
<evidence type="ECO:0000256" key="4">
    <source>
        <dbReference type="ARBA" id="ARBA00012595"/>
    </source>
</evidence>
<dbReference type="InterPro" id="IPR013780">
    <property type="entry name" value="Glyco_hydro_b"/>
</dbReference>
<evidence type="ECO:0000256" key="7">
    <source>
        <dbReference type="ARBA" id="ARBA00022801"/>
    </source>
</evidence>
<dbReference type="PANTHER" id="PTHR10357:SF212">
    <property type="entry name" value="ALPHA-AMYLASE"/>
    <property type="match status" value="1"/>
</dbReference>
<feature type="region of interest" description="Disordered" evidence="15">
    <location>
        <begin position="472"/>
        <end position="496"/>
    </location>
</feature>
<evidence type="ECO:0000256" key="9">
    <source>
        <dbReference type="ARBA" id="ARBA00023180"/>
    </source>
</evidence>
<evidence type="ECO:0000256" key="15">
    <source>
        <dbReference type="SAM" id="MobiDB-lite"/>
    </source>
</evidence>
<evidence type="ECO:0000256" key="1">
    <source>
        <dbReference type="ARBA" id="ARBA00000548"/>
    </source>
</evidence>
<evidence type="ECO:0000256" key="11">
    <source>
        <dbReference type="ARBA" id="ARBA00023295"/>
    </source>
</evidence>
<gene>
    <name evidence="18" type="ORF">T440DRAFT_518892</name>
</gene>
<dbReference type="PROSITE" id="PS51166">
    <property type="entry name" value="CBM20"/>
    <property type="match status" value="1"/>
</dbReference>
<dbReference type="CDD" id="cd11319">
    <property type="entry name" value="AmyAc_euk_AmyA"/>
    <property type="match status" value="1"/>
</dbReference>
<dbReference type="InterPro" id="IPR006047">
    <property type="entry name" value="GH13_cat_dom"/>
</dbReference>
<keyword evidence="9" id="KW-0325">Glycoprotein</keyword>
<dbReference type="PRINTS" id="PR00110">
    <property type="entry name" value="ALPHAAMYLASE"/>
</dbReference>
<evidence type="ECO:0000256" key="5">
    <source>
        <dbReference type="ARBA" id="ARBA00022723"/>
    </source>
</evidence>
<dbReference type="Gene3D" id="2.60.40.1180">
    <property type="entry name" value="Golgi alpha-mannosidase II"/>
    <property type="match status" value="1"/>
</dbReference>
<dbReference type="InterPro" id="IPR006046">
    <property type="entry name" value="Alpha_amylase"/>
</dbReference>
<dbReference type="FunFam" id="2.60.40.10:FF:000552">
    <property type="entry name" value="Related to glucoamylase"/>
    <property type="match status" value="1"/>
</dbReference>
<dbReference type="GO" id="GO:0000272">
    <property type="term" value="P:polysaccharide catabolic process"/>
    <property type="evidence" value="ECO:0007669"/>
    <property type="project" value="UniProtKB-KW"/>
</dbReference>